<dbReference type="EMBL" id="JBFOLJ010000010">
    <property type="protein sequence ID" value="KAL2501535.1"/>
    <property type="molecule type" value="Genomic_DNA"/>
</dbReference>
<evidence type="ECO:0000313" key="1">
    <source>
        <dbReference type="EMBL" id="KAL2501535.1"/>
    </source>
</evidence>
<accession>A0ABD1SLE0</accession>
<name>A0ABD1SLE0_9LAMI</name>
<proteinExistence type="predicted"/>
<organism evidence="1 2">
    <name type="scientific">Forsythia ovata</name>
    <dbReference type="NCBI Taxonomy" id="205694"/>
    <lineage>
        <taxon>Eukaryota</taxon>
        <taxon>Viridiplantae</taxon>
        <taxon>Streptophyta</taxon>
        <taxon>Embryophyta</taxon>
        <taxon>Tracheophyta</taxon>
        <taxon>Spermatophyta</taxon>
        <taxon>Magnoliopsida</taxon>
        <taxon>eudicotyledons</taxon>
        <taxon>Gunneridae</taxon>
        <taxon>Pentapetalae</taxon>
        <taxon>asterids</taxon>
        <taxon>lamiids</taxon>
        <taxon>Lamiales</taxon>
        <taxon>Oleaceae</taxon>
        <taxon>Forsythieae</taxon>
        <taxon>Forsythia</taxon>
    </lineage>
</organism>
<dbReference type="AlphaFoldDB" id="A0ABD1SLE0"/>
<gene>
    <name evidence="1" type="ORF">Fot_35383</name>
</gene>
<reference evidence="2" key="1">
    <citation type="submission" date="2024-07" db="EMBL/GenBank/DDBJ databases">
        <title>Two chromosome-level genome assemblies of Korean endemic species Abeliophyllum distichum and Forsythia ovata (Oleaceae).</title>
        <authorList>
            <person name="Jang H."/>
        </authorList>
    </citation>
    <scope>NUCLEOTIDE SEQUENCE [LARGE SCALE GENOMIC DNA]</scope>
</reference>
<sequence>MALGIRHTRQDLLAIANCDGEPSRSILQSIVPFENWIESMRGQETMRHVNWWLLGCLVLDRTSKMCVATYLVPAVVTVHALQTSAVRSDPLSTRAKAHSLQLVLSWDRRLIE</sequence>
<dbReference type="Proteomes" id="UP001604277">
    <property type="component" value="Unassembled WGS sequence"/>
</dbReference>
<keyword evidence="2" id="KW-1185">Reference proteome</keyword>
<protein>
    <submittedName>
        <fullName evidence="1">Uncharacterized protein</fullName>
    </submittedName>
</protein>
<evidence type="ECO:0000313" key="2">
    <source>
        <dbReference type="Proteomes" id="UP001604277"/>
    </source>
</evidence>
<comment type="caution">
    <text evidence="1">The sequence shown here is derived from an EMBL/GenBank/DDBJ whole genome shotgun (WGS) entry which is preliminary data.</text>
</comment>